<protein>
    <recommendedName>
        <fullName evidence="5">Pyruvate decarboxylase</fullName>
        <ecNumber evidence="4">4.1.1.1</ecNumber>
    </recommendedName>
</protein>
<keyword evidence="9 12" id="KW-0786">Thiamine pyrophosphate</keyword>
<evidence type="ECO:0000313" key="16">
    <source>
        <dbReference type="EMBL" id="KAF2101247.1"/>
    </source>
</evidence>
<organism evidence="16 17">
    <name type="scientific">Rhizodiscina lignyota</name>
    <dbReference type="NCBI Taxonomy" id="1504668"/>
    <lineage>
        <taxon>Eukaryota</taxon>
        <taxon>Fungi</taxon>
        <taxon>Dikarya</taxon>
        <taxon>Ascomycota</taxon>
        <taxon>Pezizomycotina</taxon>
        <taxon>Dothideomycetes</taxon>
        <taxon>Pleosporomycetidae</taxon>
        <taxon>Aulographales</taxon>
        <taxon>Rhizodiscinaceae</taxon>
        <taxon>Rhizodiscina</taxon>
    </lineage>
</organism>
<evidence type="ECO:0000256" key="7">
    <source>
        <dbReference type="ARBA" id="ARBA00022793"/>
    </source>
</evidence>
<dbReference type="InterPro" id="IPR012001">
    <property type="entry name" value="Thiamin_PyroP_enz_TPP-bd_dom"/>
</dbReference>
<evidence type="ECO:0000256" key="10">
    <source>
        <dbReference type="ARBA" id="ARBA00023239"/>
    </source>
</evidence>
<dbReference type="GO" id="GO:0005829">
    <property type="term" value="C:cytosol"/>
    <property type="evidence" value="ECO:0007669"/>
    <property type="project" value="TreeGrafter"/>
</dbReference>
<dbReference type="GO" id="GO:0005634">
    <property type="term" value="C:nucleus"/>
    <property type="evidence" value="ECO:0007669"/>
    <property type="project" value="TreeGrafter"/>
</dbReference>
<dbReference type="EMBL" id="ML978123">
    <property type="protein sequence ID" value="KAF2101247.1"/>
    <property type="molecule type" value="Genomic_DNA"/>
</dbReference>
<evidence type="ECO:0000256" key="2">
    <source>
        <dbReference type="ARBA" id="ARBA00001964"/>
    </source>
</evidence>
<dbReference type="AlphaFoldDB" id="A0A9P4MBC5"/>
<reference evidence="16" key="1">
    <citation type="journal article" date="2020" name="Stud. Mycol.">
        <title>101 Dothideomycetes genomes: a test case for predicting lifestyles and emergence of pathogens.</title>
        <authorList>
            <person name="Haridas S."/>
            <person name="Albert R."/>
            <person name="Binder M."/>
            <person name="Bloem J."/>
            <person name="Labutti K."/>
            <person name="Salamov A."/>
            <person name="Andreopoulos B."/>
            <person name="Baker S."/>
            <person name="Barry K."/>
            <person name="Bills G."/>
            <person name="Bluhm B."/>
            <person name="Cannon C."/>
            <person name="Castanera R."/>
            <person name="Culley D."/>
            <person name="Daum C."/>
            <person name="Ezra D."/>
            <person name="Gonzalez J."/>
            <person name="Henrissat B."/>
            <person name="Kuo A."/>
            <person name="Liang C."/>
            <person name="Lipzen A."/>
            <person name="Lutzoni F."/>
            <person name="Magnuson J."/>
            <person name="Mondo S."/>
            <person name="Nolan M."/>
            <person name="Ohm R."/>
            <person name="Pangilinan J."/>
            <person name="Park H.-J."/>
            <person name="Ramirez L."/>
            <person name="Alfaro M."/>
            <person name="Sun H."/>
            <person name="Tritt A."/>
            <person name="Yoshinaga Y."/>
            <person name="Zwiers L.-H."/>
            <person name="Turgeon B."/>
            <person name="Goodwin S."/>
            <person name="Spatafora J."/>
            <person name="Crous P."/>
            <person name="Grigoriev I."/>
        </authorList>
    </citation>
    <scope>NUCLEOTIDE SEQUENCE</scope>
    <source>
        <strain evidence="16">CBS 133067</strain>
    </source>
</reference>
<feature type="binding site" evidence="11">
    <location>
        <position position="459"/>
    </location>
    <ligand>
        <name>Mg(2+)</name>
        <dbReference type="ChEBI" id="CHEBI:18420"/>
    </ligand>
</feature>
<dbReference type="InterPro" id="IPR000399">
    <property type="entry name" value="TPP-bd_CS"/>
</dbReference>
<dbReference type="GO" id="GO:0004737">
    <property type="term" value="F:pyruvate decarboxylase activity"/>
    <property type="evidence" value="ECO:0007669"/>
    <property type="project" value="UniProtKB-EC"/>
</dbReference>
<feature type="domain" description="Thiamine pyrophosphate enzyme central" evidence="13">
    <location>
        <begin position="213"/>
        <end position="328"/>
    </location>
</feature>
<dbReference type="Pfam" id="PF00205">
    <property type="entry name" value="TPP_enzyme_M"/>
    <property type="match status" value="1"/>
</dbReference>
<keyword evidence="17" id="KW-1185">Reference proteome</keyword>
<comment type="similarity">
    <text evidence="3 12">Belongs to the TPP enzyme family.</text>
</comment>
<name>A0A9P4MBC5_9PEZI</name>
<dbReference type="PANTHER" id="PTHR43452:SF30">
    <property type="entry name" value="PYRUVATE DECARBOXYLASE ISOZYME 1-RELATED"/>
    <property type="match status" value="1"/>
</dbReference>
<evidence type="ECO:0000259" key="14">
    <source>
        <dbReference type="Pfam" id="PF02775"/>
    </source>
</evidence>
<dbReference type="Pfam" id="PF02776">
    <property type="entry name" value="TPP_enzyme_N"/>
    <property type="match status" value="1"/>
</dbReference>
<evidence type="ECO:0000256" key="12">
    <source>
        <dbReference type="RuleBase" id="RU362132"/>
    </source>
</evidence>
<dbReference type="Gene3D" id="3.40.50.970">
    <property type="match status" value="2"/>
</dbReference>
<dbReference type="PANTHER" id="PTHR43452">
    <property type="entry name" value="PYRUVATE DECARBOXYLASE"/>
    <property type="match status" value="1"/>
</dbReference>
<dbReference type="InterPro" id="IPR029035">
    <property type="entry name" value="DHS-like_NAD/FAD-binding_dom"/>
</dbReference>
<dbReference type="InterPro" id="IPR047213">
    <property type="entry name" value="TPP_PYR_PDC_IPDC-like"/>
</dbReference>
<dbReference type="Gene3D" id="3.40.50.1220">
    <property type="entry name" value="TPP-binding domain"/>
    <property type="match status" value="1"/>
</dbReference>
<dbReference type="PIRSF" id="PIRSF036565">
    <property type="entry name" value="Pyruvt_ip_decrb"/>
    <property type="match status" value="1"/>
</dbReference>
<feature type="domain" description="Thiamine pyrophosphate enzyme TPP-binding" evidence="14">
    <location>
        <begin position="412"/>
        <end position="494"/>
    </location>
</feature>
<comment type="cofactor">
    <cofactor evidence="11">
        <name>Mg(2+)</name>
        <dbReference type="ChEBI" id="CHEBI:18420"/>
    </cofactor>
    <text evidence="11">Binds 1 Mg(2+) per subunit.</text>
</comment>
<dbReference type="EC" id="4.1.1.1" evidence="4"/>
<evidence type="ECO:0000259" key="15">
    <source>
        <dbReference type="Pfam" id="PF02776"/>
    </source>
</evidence>
<keyword evidence="8 11" id="KW-0460">Magnesium</keyword>
<dbReference type="CDD" id="cd02005">
    <property type="entry name" value="TPP_PDC_IPDC"/>
    <property type="match status" value="1"/>
</dbReference>
<dbReference type="FunFam" id="3.40.50.970:FF:000024">
    <property type="entry name" value="Pyruvate decarboxylase isozyme"/>
    <property type="match status" value="1"/>
</dbReference>
<dbReference type="InterPro" id="IPR029061">
    <property type="entry name" value="THDP-binding"/>
</dbReference>
<dbReference type="GO" id="GO:0000949">
    <property type="term" value="P:aromatic amino acid family catabolic process to alcohol via Ehrlich pathway"/>
    <property type="evidence" value="ECO:0007669"/>
    <property type="project" value="TreeGrafter"/>
</dbReference>
<evidence type="ECO:0000256" key="5">
    <source>
        <dbReference type="ARBA" id="ARBA00014422"/>
    </source>
</evidence>
<dbReference type="GO" id="GO:0000287">
    <property type="term" value="F:magnesium ion binding"/>
    <property type="evidence" value="ECO:0007669"/>
    <property type="project" value="InterPro"/>
</dbReference>
<sequence length="590" mass="65570">MAVNGDAATITLGTYLFKRIRQLGVGTVLGVPGDFQLELLDYLYKVPNLRFVGNANELNAAYAADGYARVRGLPGVFVTTHGVGELSALNGVVGAKTEQVKVIHIVGQTPRFMQKNRLMIHHSLGFDPDHQIYNEMSRHARLTQAELHLFENDIPGAAREIDRVIRECMVRSGPVYIFIPLNMVHEELPASLLDTPIDLSLPVDIKAQTAAVEAIKTALQEAKKPAIFADALTHRHNAVPEARALAKRLQIPAFAANMGKGILDESDDFWVGIYHGQVNWPGVTDALESSDLILVLGSLPCDTNTGGFQRKFGTDKTIEINPNYVVVKGKQFPKTYIKPLLAELTKSLEGVEIAKVPIPQLPQRKIPRDHEASHLTQTWIWKEIASTFRPGDVVLGETGTASFGLVGERWPQDMTYIFQGYYGSIGYANPAALGADLALQDIADETEAPRRRTYLVIGDGSLNLTINEIGTMCTYGAKPVIVVVNNAGYTIERVIHGARQPYNDINPTAYDHLLPVFKHPDPENCFRRVVQKSEFAAAFDPSRIENNKHLQLIEVVLDKLDVPWQLLTHLKRRGEKQIKYMQEEGFKEQY</sequence>
<keyword evidence="7" id="KW-0210">Decarboxylase</keyword>
<evidence type="ECO:0000256" key="8">
    <source>
        <dbReference type="ARBA" id="ARBA00022842"/>
    </source>
</evidence>
<dbReference type="FunFam" id="3.40.50.970:FF:000019">
    <property type="entry name" value="Pyruvate decarboxylase isozyme"/>
    <property type="match status" value="1"/>
</dbReference>
<feature type="binding site" evidence="11">
    <location>
        <position position="486"/>
    </location>
    <ligand>
        <name>Mg(2+)</name>
        <dbReference type="ChEBI" id="CHEBI:18420"/>
    </ligand>
</feature>
<feature type="domain" description="Thiamine pyrophosphate enzyme N-terminal TPP-binding" evidence="15">
    <location>
        <begin position="11"/>
        <end position="117"/>
    </location>
</feature>
<dbReference type="SUPFAM" id="SSF52467">
    <property type="entry name" value="DHS-like NAD/FAD-binding domain"/>
    <property type="match status" value="1"/>
</dbReference>
<keyword evidence="16" id="KW-0670">Pyruvate</keyword>
<dbReference type="InterPro" id="IPR012110">
    <property type="entry name" value="PDC/IPDC-like"/>
</dbReference>
<comment type="caution">
    <text evidence="16">The sequence shown here is derived from an EMBL/GenBank/DDBJ whole genome shotgun (WGS) entry which is preliminary data.</text>
</comment>
<dbReference type="InterPro" id="IPR011766">
    <property type="entry name" value="TPP_enzyme_TPP-bd"/>
</dbReference>
<evidence type="ECO:0000256" key="6">
    <source>
        <dbReference type="ARBA" id="ARBA00022723"/>
    </source>
</evidence>
<accession>A0A9P4MBC5</accession>
<dbReference type="OrthoDB" id="308383at2759"/>
<evidence type="ECO:0000313" key="17">
    <source>
        <dbReference type="Proteomes" id="UP000799772"/>
    </source>
</evidence>
<evidence type="ECO:0000259" key="13">
    <source>
        <dbReference type="Pfam" id="PF00205"/>
    </source>
</evidence>
<evidence type="ECO:0000256" key="4">
    <source>
        <dbReference type="ARBA" id="ARBA00013202"/>
    </source>
</evidence>
<evidence type="ECO:0000256" key="1">
    <source>
        <dbReference type="ARBA" id="ARBA00001041"/>
    </source>
</evidence>
<dbReference type="InterPro" id="IPR012000">
    <property type="entry name" value="Thiamin_PyroP_enz_cen_dom"/>
</dbReference>
<dbReference type="SUPFAM" id="SSF52518">
    <property type="entry name" value="Thiamin diphosphate-binding fold (THDP-binding)"/>
    <property type="match status" value="2"/>
</dbReference>
<dbReference type="Pfam" id="PF02775">
    <property type="entry name" value="TPP_enzyme_C"/>
    <property type="match status" value="1"/>
</dbReference>
<feature type="binding site" evidence="11">
    <location>
        <position position="488"/>
    </location>
    <ligand>
        <name>Mg(2+)</name>
        <dbReference type="ChEBI" id="CHEBI:18420"/>
    </ligand>
</feature>
<comment type="cofactor">
    <cofactor evidence="2">
        <name>thiamine diphosphate</name>
        <dbReference type="ChEBI" id="CHEBI:58937"/>
    </cofactor>
</comment>
<dbReference type="Proteomes" id="UP000799772">
    <property type="component" value="Unassembled WGS sequence"/>
</dbReference>
<keyword evidence="6 11" id="KW-0479">Metal-binding</keyword>
<evidence type="ECO:0000256" key="9">
    <source>
        <dbReference type="ARBA" id="ARBA00023052"/>
    </source>
</evidence>
<dbReference type="CDD" id="cd07038">
    <property type="entry name" value="TPP_PYR_PDC_IPDC_like"/>
    <property type="match status" value="1"/>
</dbReference>
<gene>
    <name evidence="16" type="ORF">NA57DRAFT_34946</name>
</gene>
<evidence type="ECO:0000256" key="3">
    <source>
        <dbReference type="ARBA" id="ARBA00007812"/>
    </source>
</evidence>
<dbReference type="InterPro" id="IPR047214">
    <property type="entry name" value="TPP_PDC_IPDC"/>
</dbReference>
<dbReference type="GO" id="GO:0030976">
    <property type="term" value="F:thiamine pyrophosphate binding"/>
    <property type="evidence" value="ECO:0007669"/>
    <property type="project" value="InterPro"/>
</dbReference>
<proteinExistence type="inferred from homology"/>
<dbReference type="PROSITE" id="PS00187">
    <property type="entry name" value="TPP_ENZYMES"/>
    <property type="match status" value="1"/>
</dbReference>
<evidence type="ECO:0000256" key="11">
    <source>
        <dbReference type="PIRSR" id="PIRSR036565-2"/>
    </source>
</evidence>
<comment type="catalytic activity">
    <reaction evidence="1">
        <text>a 2-oxocarboxylate + H(+) = an aldehyde + CO2</text>
        <dbReference type="Rhea" id="RHEA:11628"/>
        <dbReference type="ChEBI" id="CHEBI:15378"/>
        <dbReference type="ChEBI" id="CHEBI:16526"/>
        <dbReference type="ChEBI" id="CHEBI:17478"/>
        <dbReference type="ChEBI" id="CHEBI:35179"/>
        <dbReference type="EC" id="4.1.1.1"/>
    </reaction>
</comment>
<keyword evidence="10" id="KW-0456">Lyase</keyword>